<protein>
    <submittedName>
        <fullName evidence="6">Carboxypeptidase-like regulatory domain-containing protein</fullName>
    </submittedName>
</protein>
<evidence type="ECO:0000256" key="4">
    <source>
        <dbReference type="SAM" id="SignalP"/>
    </source>
</evidence>
<dbReference type="SUPFAM" id="SSF56935">
    <property type="entry name" value="Porins"/>
    <property type="match status" value="1"/>
</dbReference>
<evidence type="ECO:0000256" key="2">
    <source>
        <dbReference type="ARBA" id="ARBA00023136"/>
    </source>
</evidence>
<reference evidence="7" key="1">
    <citation type="journal article" date="2019" name="Int. J. Syst. Evol. Microbiol.">
        <title>The Global Catalogue of Microorganisms (GCM) 10K type strain sequencing project: providing services to taxonomists for standard genome sequencing and annotation.</title>
        <authorList>
            <consortium name="The Broad Institute Genomics Platform"/>
            <consortium name="The Broad Institute Genome Sequencing Center for Infectious Disease"/>
            <person name="Wu L."/>
            <person name="Ma J."/>
        </authorList>
    </citation>
    <scope>NUCLEOTIDE SEQUENCE [LARGE SCALE GENOMIC DNA]</scope>
    <source>
        <strain evidence="7">JCM 17705</strain>
    </source>
</reference>
<evidence type="ECO:0000259" key="5">
    <source>
        <dbReference type="Pfam" id="PF00593"/>
    </source>
</evidence>
<feature type="chain" id="PRO_5046966396" evidence="4">
    <location>
        <begin position="22"/>
        <end position="796"/>
    </location>
</feature>
<evidence type="ECO:0000313" key="6">
    <source>
        <dbReference type="EMBL" id="GAA4332205.1"/>
    </source>
</evidence>
<keyword evidence="3" id="KW-0998">Cell outer membrane</keyword>
<dbReference type="Pfam" id="PF00593">
    <property type="entry name" value="TonB_dep_Rec_b-barrel"/>
    <property type="match status" value="1"/>
</dbReference>
<proteinExistence type="predicted"/>
<dbReference type="Gene3D" id="2.40.170.20">
    <property type="entry name" value="TonB-dependent receptor, beta-barrel domain"/>
    <property type="match status" value="1"/>
</dbReference>
<accession>A0ABP8GZJ3</accession>
<feature type="signal peptide" evidence="4">
    <location>
        <begin position="1"/>
        <end position="21"/>
    </location>
</feature>
<dbReference type="SUPFAM" id="SSF49464">
    <property type="entry name" value="Carboxypeptidase regulatory domain-like"/>
    <property type="match status" value="1"/>
</dbReference>
<dbReference type="InterPro" id="IPR008969">
    <property type="entry name" value="CarboxyPept-like_regulatory"/>
</dbReference>
<dbReference type="Proteomes" id="UP001500582">
    <property type="component" value="Unassembled WGS sequence"/>
</dbReference>
<feature type="domain" description="TonB-dependent receptor-like beta-barrel" evidence="5">
    <location>
        <begin position="345"/>
        <end position="749"/>
    </location>
</feature>
<dbReference type="EMBL" id="BAABFT010000012">
    <property type="protein sequence ID" value="GAA4332205.1"/>
    <property type="molecule type" value="Genomic_DNA"/>
</dbReference>
<keyword evidence="4" id="KW-0732">Signal</keyword>
<dbReference type="RefSeq" id="WP_345212783.1">
    <property type="nucleotide sequence ID" value="NZ_BAABFT010000012.1"/>
</dbReference>
<evidence type="ECO:0000256" key="1">
    <source>
        <dbReference type="ARBA" id="ARBA00004442"/>
    </source>
</evidence>
<evidence type="ECO:0000313" key="7">
    <source>
        <dbReference type="Proteomes" id="UP001500582"/>
    </source>
</evidence>
<dbReference type="InterPro" id="IPR000531">
    <property type="entry name" value="Beta-barrel_TonB"/>
</dbReference>
<dbReference type="InterPro" id="IPR036942">
    <property type="entry name" value="Beta-barrel_TonB_sf"/>
</dbReference>
<dbReference type="Gene3D" id="2.60.40.1120">
    <property type="entry name" value="Carboxypeptidase-like, regulatory domain"/>
    <property type="match status" value="1"/>
</dbReference>
<sequence length="796" mass="88195">MKKITQLIMLFLLVLVTQVKAQVTDSTQTKFTQTIKGIVTDKDSKLTLPGVTIRLNTVQPLKATSTNIDGVFRITGVPVGRHVVEVSYMGYQTAVVAEILVTTGKESVLNVELEPLSTQLNEVRVNGTSGKRPLNEMAMASGRSFSPEETNRYAGAFFDPARMAQSFAGVVAGGDNNEIIVRGNSPKSLQWRLEGIEIINPNHFANEGAAGGSVSMLNTTVLGTSDFYTGALAAEYNNANSGVFDLKFRKGNTDKREYALNVGALGAGLTLEGPFKKGGNASYLVSYRYSSLGLLKKAGVEISDAGVPEYQDLSFNFVVPTKKAGTFSLFGVGGLGALNNDAERDVSKWEERSDAYDNRYSYRAGSAGLKHLFIANSKLYINNIISYSNSRSAYKTDTLTNTFQPSLYRTNRFENSAVRYAGTVNYRVSSNNTIRTGVNAGFLRYNFYALEYKKEQNGLKELIDQKGNTSTFDGYIQNKHEFGGNVTVNTGVHANYFTLSKTWSIEPRVGLNWQLTPDQQISVGAGLYSRLEPLSFYFAKDESATPAQQQVNGKLTPTKSAQAVLGYEKLFSGNLKFKSEVYYQHLYDVPVSSDPTINYSLLNESDNIGIASSDYRSLVNKGTGKNYGLELSLEKSLSKGYYFIITSSLFDSKFKALSGQEFNTTYNTRYVGNLLAGKEWAVGKSDKNMFGLNAKFIYAGGRKYSPILVAESFEKDEQIINQARINTLSADPYIRMDFSASYRINGKRVTHFILLDIQNVLNRRNNTGLWYNQSKRIIEKNKWIGMVPTINYRIEI</sequence>
<comment type="caution">
    <text evidence="6">The sequence shown here is derived from an EMBL/GenBank/DDBJ whole genome shotgun (WGS) entry which is preliminary data.</text>
</comment>
<name>A0ABP8GZJ3_9SPHI</name>
<comment type="subcellular location">
    <subcellularLocation>
        <location evidence="1">Cell outer membrane</location>
    </subcellularLocation>
</comment>
<keyword evidence="2" id="KW-0472">Membrane</keyword>
<evidence type="ECO:0000256" key="3">
    <source>
        <dbReference type="ARBA" id="ARBA00023237"/>
    </source>
</evidence>
<dbReference type="Pfam" id="PF13620">
    <property type="entry name" value="CarboxypepD_reg"/>
    <property type="match status" value="1"/>
</dbReference>
<keyword evidence="7" id="KW-1185">Reference proteome</keyword>
<organism evidence="6 7">
    <name type="scientific">Mucilaginibacter gynuensis</name>
    <dbReference type="NCBI Taxonomy" id="1302236"/>
    <lineage>
        <taxon>Bacteria</taxon>
        <taxon>Pseudomonadati</taxon>
        <taxon>Bacteroidota</taxon>
        <taxon>Sphingobacteriia</taxon>
        <taxon>Sphingobacteriales</taxon>
        <taxon>Sphingobacteriaceae</taxon>
        <taxon>Mucilaginibacter</taxon>
    </lineage>
</organism>
<gene>
    <name evidence="6" type="ORF">GCM10023149_38340</name>
</gene>